<gene>
    <name evidence="3" type="ORF">K489DRAFT_305738</name>
</gene>
<protein>
    <recommendedName>
        <fullName evidence="1">Heterokaryon incompatibility domain-containing protein</fullName>
    </recommendedName>
</protein>
<accession>A0A6J3LQG4</accession>
<reference evidence="3" key="1">
    <citation type="submission" date="2020-01" db="EMBL/GenBank/DDBJ databases">
        <authorList>
            <consortium name="DOE Joint Genome Institute"/>
            <person name="Haridas S."/>
            <person name="Albert R."/>
            <person name="Binder M."/>
            <person name="Bloem J."/>
            <person name="Labutti K."/>
            <person name="Salamov A."/>
            <person name="Andreopoulos B."/>
            <person name="Baker S.E."/>
            <person name="Barry K."/>
            <person name="Bills G."/>
            <person name="Bluhm B.H."/>
            <person name="Cannon C."/>
            <person name="Castanera R."/>
            <person name="Culley D.E."/>
            <person name="Daum C."/>
            <person name="Ezra D."/>
            <person name="Gonzalez J.B."/>
            <person name="Henrissat B."/>
            <person name="Kuo A."/>
            <person name="Liang C."/>
            <person name="Lipzen A."/>
            <person name="Lutzoni F."/>
            <person name="Magnuson J."/>
            <person name="Mondo S."/>
            <person name="Nolan M."/>
            <person name="Ohm R."/>
            <person name="Pangilinan J."/>
            <person name="Park H.-J."/>
            <person name="Ramirez L."/>
            <person name="Alfaro M."/>
            <person name="Sun H."/>
            <person name="Tritt A."/>
            <person name="Yoshinaga Y."/>
            <person name="Zwiers L.-H."/>
            <person name="Turgeon B.G."/>
            <person name="Goodwin S.B."/>
            <person name="Spatafora J.W."/>
            <person name="Crous P.W."/>
            <person name="Grigoriev I.V."/>
        </authorList>
    </citation>
    <scope>NUCLEOTIDE SEQUENCE</scope>
    <source>
        <strain evidence="3">CBS 342.82</strain>
    </source>
</reference>
<feature type="non-terminal residue" evidence="3">
    <location>
        <position position="1"/>
    </location>
</feature>
<dbReference type="InterPro" id="IPR052895">
    <property type="entry name" value="HetReg/Transcr_Mod"/>
</dbReference>
<sequence length="123" mass="13969">LDHAGKETRLLAVEPGLPDDDIRCRLTPLSLLRTPLPSYETISYVWGDSSVRGSVLVNEQPLDVPASTEHVLRRMRDAQQVRVLWIDSICIDQGDKDDRNYQVALMCDIYSRATQCLVWIGEE</sequence>
<reference evidence="3" key="2">
    <citation type="submission" date="2020-04" db="EMBL/GenBank/DDBJ databases">
        <authorList>
            <consortium name="NCBI Genome Project"/>
        </authorList>
    </citation>
    <scope>NUCLEOTIDE SEQUENCE</scope>
    <source>
        <strain evidence="3">CBS 342.82</strain>
    </source>
</reference>
<organism evidence="3">
    <name type="scientific">Dissoconium aciculare CBS 342.82</name>
    <dbReference type="NCBI Taxonomy" id="1314786"/>
    <lineage>
        <taxon>Eukaryota</taxon>
        <taxon>Fungi</taxon>
        <taxon>Dikarya</taxon>
        <taxon>Ascomycota</taxon>
        <taxon>Pezizomycotina</taxon>
        <taxon>Dothideomycetes</taxon>
        <taxon>Dothideomycetidae</taxon>
        <taxon>Mycosphaerellales</taxon>
        <taxon>Dissoconiaceae</taxon>
        <taxon>Dissoconium</taxon>
    </lineage>
</organism>
<evidence type="ECO:0000313" key="3">
    <source>
        <dbReference type="RefSeq" id="XP_033454914.1"/>
    </source>
</evidence>
<dbReference type="AlphaFoldDB" id="A0A6J3LQG4"/>
<dbReference type="Pfam" id="PF06985">
    <property type="entry name" value="HET"/>
    <property type="match status" value="1"/>
</dbReference>
<keyword evidence="2" id="KW-1185">Reference proteome</keyword>
<dbReference type="InterPro" id="IPR010730">
    <property type="entry name" value="HET"/>
</dbReference>
<feature type="non-terminal residue" evidence="3">
    <location>
        <position position="123"/>
    </location>
</feature>
<evidence type="ECO:0000259" key="1">
    <source>
        <dbReference type="Pfam" id="PF06985"/>
    </source>
</evidence>
<dbReference type="GeneID" id="54358347"/>
<name>A0A6J3LQG4_9PEZI</name>
<proteinExistence type="predicted"/>
<feature type="domain" description="Heterokaryon incompatibility" evidence="1">
    <location>
        <begin position="39"/>
        <end position="122"/>
    </location>
</feature>
<dbReference type="RefSeq" id="XP_033454914.1">
    <property type="nucleotide sequence ID" value="XM_033600547.1"/>
</dbReference>
<dbReference type="PANTHER" id="PTHR24148:SF73">
    <property type="entry name" value="HET DOMAIN PROTEIN (AFU_ORTHOLOGUE AFUA_8G01020)"/>
    <property type="match status" value="1"/>
</dbReference>
<reference evidence="3" key="3">
    <citation type="submission" date="2025-08" db="UniProtKB">
        <authorList>
            <consortium name="RefSeq"/>
        </authorList>
    </citation>
    <scope>IDENTIFICATION</scope>
    <source>
        <strain evidence="3">CBS 342.82</strain>
    </source>
</reference>
<dbReference type="PANTHER" id="PTHR24148">
    <property type="entry name" value="ANKYRIN REPEAT DOMAIN-CONTAINING PROTEIN 39 HOMOLOG-RELATED"/>
    <property type="match status" value="1"/>
</dbReference>
<evidence type="ECO:0000313" key="2">
    <source>
        <dbReference type="Proteomes" id="UP000504637"/>
    </source>
</evidence>
<dbReference type="OrthoDB" id="3553147at2759"/>
<dbReference type="Proteomes" id="UP000504637">
    <property type="component" value="Unplaced"/>
</dbReference>